<comment type="similarity">
    <text evidence="3 6">Belongs to the DHNA family.</text>
</comment>
<dbReference type="EC" id="4.1.2.25" evidence="6"/>
<dbReference type="PANTHER" id="PTHR42844:SF1">
    <property type="entry name" value="DIHYDRONEOPTERIN ALDOLASE 1-RELATED"/>
    <property type="match status" value="1"/>
</dbReference>
<sequence length="125" mass="13817">MKYLKMDTVFIEGLELETLIGVYEFERKAKQRIIVDLIMQGDLSQAAQSDNVKDTIDYGAVANCLAQICDMASYQLLEALAEEMATTILDKFAITTLTLKINKPDILNNVSAVGIQITRQAQGNA</sequence>
<accession>A0ABU2ZLX2</accession>
<keyword evidence="5 6" id="KW-0456">Lyase</keyword>
<dbReference type="NCBIfam" id="TIGR00525">
    <property type="entry name" value="folB"/>
    <property type="match status" value="1"/>
</dbReference>
<evidence type="ECO:0000256" key="4">
    <source>
        <dbReference type="ARBA" id="ARBA00022909"/>
    </source>
</evidence>
<evidence type="ECO:0000313" key="9">
    <source>
        <dbReference type="Proteomes" id="UP001253545"/>
    </source>
</evidence>
<dbReference type="Proteomes" id="UP001253545">
    <property type="component" value="Unassembled WGS sequence"/>
</dbReference>
<dbReference type="InterPro" id="IPR006156">
    <property type="entry name" value="Dihydroneopterin_aldolase"/>
</dbReference>
<comment type="pathway">
    <text evidence="2 6">Cofactor biosynthesis; tetrahydrofolate biosynthesis; 2-amino-4-hydroxy-6-hydroxymethyl-7,8-dihydropteridine diphosphate from 7,8-dihydroneopterin triphosphate: step 3/4.</text>
</comment>
<feature type="domain" description="Dihydroneopterin aldolase/epimerase" evidence="7">
    <location>
        <begin position="9"/>
        <end position="119"/>
    </location>
</feature>
<dbReference type="GO" id="GO:0004150">
    <property type="term" value="F:dihydroneopterin aldolase activity"/>
    <property type="evidence" value="ECO:0007669"/>
    <property type="project" value="UniProtKB-EC"/>
</dbReference>
<dbReference type="Gene3D" id="3.30.1130.10">
    <property type="match status" value="1"/>
</dbReference>
<comment type="catalytic activity">
    <reaction evidence="1 6">
        <text>7,8-dihydroneopterin = 6-hydroxymethyl-7,8-dihydropterin + glycolaldehyde</text>
        <dbReference type="Rhea" id="RHEA:10540"/>
        <dbReference type="ChEBI" id="CHEBI:17001"/>
        <dbReference type="ChEBI" id="CHEBI:17071"/>
        <dbReference type="ChEBI" id="CHEBI:44841"/>
        <dbReference type="EC" id="4.1.2.25"/>
    </reaction>
</comment>
<comment type="caution">
    <text evidence="8">The sequence shown here is derived from an EMBL/GenBank/DDBJ whole genome shotgun (WGS) entry which is preliminary data.</text>
</comment>
<dbReference type="PANTHER" id="PTHR42844">
    <property type="entry name" value="DIHYDRONEOPTERIN ALDOLASE 1-RELATED"/>
    <property type="match status" value="1"/>
</dbReference>
<evidence type="ECO:0000256" key="2">
    <source>
        <dbReference type="ARBA" id="ARBA00005013"/>
    </source>
</evidence>
<dbReference type="EMBL" id="JAVRHX010000001">
    <property type="protein sequence ID" value="MDT0593406.1"/>
    <property type="molecule type" value="Genomic_DNA"/>
</dbReference>
<dbReference type="SMART" id="SM00905">
    <property type="entry name" value="FolB"/>
    <property type="match status" value="1"/>
</dbReference>
<dbReference type="NCBIfam" id="TIGR00526">
    <property type="entry name" value="folB_dom"/>
    <property type="match status" value="1"/>
</dbReference>
<organism evidence="8 9">
    <name type="scientific">Glaciecola petra</name>
    <dbReference type="NCBI Taxonomy" id="3075602"/>
    <lineage>
        <taxon>Bacteria</taxon>
        <taxon>Pseudomonadati</taxon>
        <taxon>Pseudomonadota</taxon>
        <taxon>Gammaproteobacteria</taxon>
        <taxon>Alteromonadales</taxon>
        <taxon>Alteromonadaceae</taxon>
        <taxon>Glaciecola</taxon>
    </lineage>
</organism>
<dbReference type="RefSeq" id="WP_311366925.1">
    <property type="nucleotide sequence ID" value="NZ_JAVRHX010000001.1"/>
</dbReference>
<evidence type="ECO:0000256" key="3">
    <source>
        <dbReference type="ARBA" id="ARBA00005708"/>
    </source>
</evidence>
<dbReference type="InterPro" id="IPR006157">
    <property type="entry name" value="FolB_dom"/>
</dbReference>
<evidence type="ECO:0000256" key="1">
    <source>
        <dbReference type="ARBA" id="ARBA00001353"/>
    </source>
</evidence>
<proteinExistence type="inferred from homology"/>
<dbReference type="SUPFAM" id="SSF55620">
    <property type="entry name" value="Tetrahydrobiopterin biosynthesis enzymes-like"/>
    <property type="match status" value="1"/>
</dbReference>
<name>A0ABU2ZLX2_9ALTE</name>
<evidence type="ECO:0000313" key="8">
    <source>
        <dbReference type="EMBL" id="MDT0593406.1"/>
    </source>
</evidence>
<comment type="function">
    <text evidence="6">Catalyzes the conversion of 7,8-dihydroneopterin to 6-hydroxymethyl-7,8-dihydropterin.</text>
</comment>
<evidence type="ECO:0000259" key="7">
    <source>
        <dbReference type="SMART" id="SM00905"/>
    </source>
</evidence>
<dbReference type="CDD" id="cd00534">
    <property type="entry name" value="DHNA_DHNTPE"/>
    <property type="match status" value="1"/>
</dbReference>
<protein>
    <recommendedName>
        <fullName evidence="6">7,8-dihydroneopterin aldolase</fullName>
        <ecNumber evidence="6">4.1.2.25</ecNumber>
    </recommendedName>
</protein>
<evidence type="ECO:0000256" key="6">
    <source>
        <dbReference type="RuleBase" id="RU362079"/>
    </source>
</evidence>
<dbReference type="InterPro" id="IPR043133">
    <property type="entry name" value="GTP-CH-I_C/QueF"/>
</dbReference>
<dbReference type="Pfam" id="PF02152">
    <property type="entry name" value="FolB"/>
    <property type="match status" value="1"/>
</dbReference>
<keyword evidence="9" id="KW-1185">Reference proteome</keyword>
<gene>
    <name evidence="8" type="primary">folB</name>
    <name evidence="8" type="ORF">RM552_00945</name>
</gene>
<reference evidence="8 9" key="1">
    <citation type="submission" date="2023-09" db="EMBL/GenBank/DDBJ databases">
        <authorList>
            <person name="Rey-Velasco X."/>
        </authorList>
    </citation>
    <scope>NUCLEOTIDE SEQUENCE [LARGE SCALE GENOMIC DNA]</scope>
    <source>
        <strain evidence="8 9">P117</strain>
    </source>
</reference>
<keyword evidence="4 6" id="KW-0289">Folate biosynthesis</keyword>
<evidence type="ECO:0000256" key="5">
    <source>
        <dbReference type="ARBA" id="ARBA00023239"/>
    </source>
</evidence>